<evidence type="ECO:0000313" key="4">
    <source>
        <dbReference type="Proteomes" id="UP000005239"/>
    </source>
</evidence>
<evidence type="ECO:0000259" key="2">
    <source>
        <dbReference type="PROSITE" id="PS01033"/>
    </source>
</evidence>
<keyword evidence="1" id="KW-0479">Metal-binding</keyword>
<comment type="similarity">
    <text evidence="1">Belongs to the globin family.</text>
</comment>
<protein>
    <submittedName>
        <fullName evidence="3">GLOBIN domain-containing protein</fullName>
    </submittedName>
</protein>
<dbReference type="PROSITE" id="PS01033">
    <property type="entry name" value="GLOBIN"/>
    <property type="match status" value="1"/>
</dbReference>
<keyword evidence="1" id="KW-0349">Heme</keyword>
<dbReference type="AlphaFoldDB" id="A0A2A6B4U3"/>
<dbReference type="InterPro" id="IPR012292">
    <property type="entry name" value="Globin/Proto"/>
</dbReference>
<accession>A0A2A6B4U3</accession>
<dbReference type="GO" id="GO:0019825">
    <property type="term" value="F:oxygen binding"/>
    <property type="evidence" value="ECO:0007669"/>
    <property type="project" value="InterPro"/>
</dbReference>
<dbReference type="OrthoDB" id="5870012at2759"/>
<dbReference type="InterPro" id="IPR044399">
    <property type="entry name" value="Mb-like_M"/>
</dbReference>
<dbReference type="EnsemblMetazoa" id="PPA17457.1">
    <property type="protein sequence ID" value="PPA17457.1"/>
    <property type="gene ID" value="WBGene00107011"/>
</dbReference>
<keyword evidence="4" id="KW-1185">Reference proteome</keyword>
<dbReference type="GO" id="GO:0020037">
    <property type="term" value="F:heme binding"/>
    <property type="evidence" value="ECO:0007669"/>
    <property type="project" value="InterPro"/>
</dbReference>
<gene>
    <name evidence="3" type="primary">WBGene00107011</name>
</gene>
<dbReference type="CDD" id="cd01040">
    <property type="entry name" value="Mb-like"/>
    <property type="match status" value="1"/>
</dbReference>
<dbReference type="InterPro" id="IPR009050">
    <property type="entry name" value="Globin-like_sf"/>
</dbReference>
<keyword evidence="1" id="KW-0561">Oxygen transport</keyword>
<keyword evidence="1" id="KW-0813">Transport</keyword>
<dbReference type="InterPro" id="IPR000971">
    <property type="entry name" value="Globin"/>
</dbReference>
<dbReference type="Gene3D" id="1.10.490.10">
    <property type="entry name" value="Globins"/>
    <property type="match status" value="1"/>
</dbReference>
<dbReference type="GO" id="GO:0005344">
    <property type="term" value="F:oxygen carrier activity"/>
    <property type="evidence" value="ECO:0007669"/>
    <property type="project" value="UniProtKB-KW"/>
</dbReference>
<reference evidence="4" key="1">
    <citation type="journal article" date="2008" name="Nat. Genet.">
        <title>The Pristionchus pacificus genome provides a unique perspective on nematode lifestyle and parasitism.</title>
        <authorList>
            <person name="Dieterich C."/>
            <person name="Clifton S.W."/>
            <person name="Schuster L.N."/>
            <person name="Chinwalla A."/>
            <person name="Delehaunty K."/>
            <person name="Dinkelacker I."/>
            <person name="Fulton L."/>
            <person name="Fulton R."/>
            <person name="Godfrey J."/>
            <person name="Minx P."/>
            <person name="Mitreva M."/>
            <person name="Roeseler W."/>
            <person name="Tian H."/>
            <person name="Witte H."/>
            <person name="Yang S.P."/>
            <person name="Wilson R.K."/>
            <person name="Sommer R.J."/>
        </authorList>
    </citation>
    <scope>NUCLEOTIDE SEQUENCE [LARGE SCALE GENOMIC DNA]</scope>
    <source>
        <strain evidence="4">PS312</strain>
    </source>
</reference>
<reference evidence="3" key="2">
    <citation type="submission" date="2022-06" db="UniProtKB">
        <authorList>
            <consortium name="EnsemblMetazoa"/>
        </authorList>
    </citation>
    <scope>IDENTIFICATION</scope>
    <source>
        <strain evidence="3">PS312</strain>
    </source>
</reference>
<keyword evidence="1" id="KW-0408">Iron</keyword>
<proteinExistence type="inferred from homology"/>
<dbReference type="SUPFAM" id="SSF46458">
    <property type="entry name" value="Globin-like"/>
    <property type="match status" value="1"/>
</dbReference>
<sequence>MHSDSICAMQMEIGLTKDKTDLMANLWPSHYGTLYDMGIAAWDKLFAHNPGLKKHFGFAENDPSSSWKNDERIKKMVLSLQQLLTEAVNTLGFGDTEALTSFVNNLRELGGLHRAIADGVNPDAFTLLFAILPEVIVDVTSNRSKDGPLSSENRSELLAIWRAITRFMANQVMTGWERNNVPTSSKYLKSYTDKCPNSSAGKPVSPTPTAPHPGFIPEKFRKVSDEDVKTTNNISLRHVALSPLSALRK</sequence>
<evidence type="ECO:0000313" key="3">
    <source>
        <dbReference type="EnsemblMetazoa" id="PPA17457.1"/>
    </source>
</evidence>
<dbReference type="Proteomes" id="UP000005239">
    <property type="component" value="Unassembled WGS sequence"/>
</dbReference>
<accession>A0A8R1YFU6</accession>
<feature type="domain" description="Globin" evidence="2">
    <location>
        <begin position="14"/>
        <end position="177"/>
    </location>
</feature>
<dbReference type="Pfam" id="PF00042">
    <property type="entry name" value="Globin"/>
    <property type="match status" value="1"/>
</dbReference>
<organism evidence="3 4">
    <name type="scientific">Pristionchus pacificus</name>
    <name type="common">Parasitic nematode worm</name>
    <dbReference type="NCBI Taxonomy" id="54126"/>
    <lineage>
        <taxon>Eukaryota</taxon>
        <taxon>Metazoa</taxon>
        <taxon>Ecdysozoa</taxon>
        <taxon>Nematoda</taxon>
        <taxon>Chromadorea</taxon>
        <taxon>Rhabditida</taxon>
        <taxon>Rhabditina</taxon>
        <taxon>Diplogasteromorpha</taxon>
        <taxon>Diplogasteroidea</taxon>
        <taxon>Neodiplogasteridae</taxon>
        <taxon>Pristionchus</taxon>
    </lineage>
</organism>
<evidence type="ECO:0000256" key="1">
    <source>
        <dbReference type="RuleBase" id="RU000356"/>
    </source>
</evidence>
<name>A0A2A6B4U3_PRIPA</name>